<dbReference type="InterPro" id="IPR014001">
    <property type="entry name" value="Helicase_ATP-bd"/>
</dbReference>
<evidence type="ECO:0000256" key="5">
    <source>
        <dbReference type="ARBA" id="ARBA00022801"/>
    </source>
</evidence>
<keyword evidence="2" id="KW-0235">DNA replication</keyword>
<evidence type="ECO:0000256" key="7">
    <source>
        <dbReference type="ARBA" id="ARBA00022833"/>
    </source>
</evidence>
<dbReference type="GO" id="GO:0005524">
    <property type="term" value="F:ATP binding"/>
    <property type="evidence" value="ECO:0007669"/>
    <property type="project" value="UniProtKB-KW"/>
</dbReference>
<dbReference type="SUPFAM" id="SSF52540">
    <property type="entry name" value="P-loop containing nucleoside triphosphate hydrolases"/>
    <property type="match status" value="1"/>
</dbReference>
<dbReference type="GO" id="GO:0006310">
    <property type="term" value="P:DNA recombination"/>
    <property type="evidence" value="ECO:0007669"/>
    <property type="project" value="InterPro"/>
</dbReference>
<dbReference type="SMART" id="SM00487">
    <property type="entry name" value="DEXDc"/>
    <property type="match status" value="1"/>
</dbReference>
<dbReference type="FunFam" id="3.40.50.300:FF:000489">
    <property type="entry name" value="Primosome assembly protein PriA"/>
    <property type="match status" value="1"/>
</dbReference>
<protein>
    <recommendedName>
        <fullName evidence="11">DNA 3'-5' helicase</fullName>
        <ecNumber evidence="11">5.6.2.4</ecNumber>
    </recommendedName>
</protein>
<evidence type="ECO:0000256" key="4">
    <source>
        <dbReference type="ARBA" id="ARBA00022741"/>
    </source>
</evidence>
<dbReference type="GO" id="GO:0006270">
    <property type="term" value="P:DNA replication initiation"/>
    <property type="evidence" value="ECO:0007669"/>
    <property type="project" value="TreeGrafter"/>
</dbReference>
<dbReference type="GO" id="GO:0016787">
    <property type="term" value="F:hydrolase activity"/>
    <property type="evidence" value="ECO:0007669"/>
    <property type="project" value="UniProtKB-KW"/>
</dbReference>
<evidence type="ECO:0000256" key="10">
    <source>
        <dbReference type="ARBA" id="ARBA00023235"/>
    </source>
</evidence>
<dbReference type="EMBL" id="ADFT01000002">
    <property type="protein sequence ID" value="EFB63420.1"/>
    <property type="molecule type" value="Genomic_DNA"/>
</dbReference>
<dbReference type="PANTHER" id="PTHR30580:SF0">
    <property type="entry name" value="PRIMOSOMAL PROTEIN N"/>
    <property type="match status" value="1"/>
</dbReference>
<name>D1YG34_LACGS</name>
<comment type="catalytic activity">
    <reaction evidence="12">
        <text>ATP + H2O = ADP + phosphate + H(+)</text>
        <dbReference type="Rhea" id="RHEA:13065"/>
        <dbReference type="ChEBI" id="CHEBI:15377"/>
        <dbReference type="ChEBI" id="CHEBI:15378"/>
        <dbReference type="ChEBI" id="CHEBI:30616"/>
        <dbReference type="ChEBI" id="CHEBI:43474"/>
        <dbReference type="ChEBI" id="CHEBI:456216"/>
        <dbReference type="EC" id="5.6.2.4"/>
    </reaction>
</comment>
<dbReference type="GO" id="GO:1990077">
    <property type="term" value="C:primosome complex"/>
    <property type="evidence" value="ECO:0007669"/>
    <property type="project" value="UniProtKB-KW"/>
</dbReference>
<dbReference type="AlphaFoldDB" id="D1YG34"/>
<dbReference type="EC" id="5.6.2.4" evidence="11"/>
<dbReference type="InterPro" id="IPR006935">
    <property type="entry name" value="Helicase/UvrB_N"/>
</dbReference>
<dbReference type="GO" id="GO:0043138">
    <property type="term" value="F:3'-5' DNA helicase activity"/>
    <property type="evidence" value="ECO:0007669"/>
    <property type="project" value="UniProtKB-EC"/>
</dbReference>
<dbReference type="NCBIfam" id="TIGR00595">
    <property type="entry name" value="priA"/>
    <property type="match status" value="1"/>
</dbReference>
<comment type="caution">
    <text evidence="14">The sequence shown here is derived from an EMBL/GenBank/DDBJ whole genome shotgun (WGS) entry which is preliminary data.</text>
</comment>
<evidence type="ECO:0000259" key="13">
    <source>
        <dbReference type="PROSITE" id="PS51192"/>
    </source>
</evidence>
<organism evidence="14 15">
    <name type="scientific">Lactobacillus gasseri 224-1</name>
    <dbReference type="NCBI Taxonomy" id="679196"/>
    <lineage>
        <taxon>Bacteria</taxon>
        <taxon>Bacillati</taxon>
        <taxon>Bacillota</taxon>
        <taxon>Bacilli</taxon>
        <taxon>Lactobacillales</taxon>
        <taxon>Lactobacillaceae</taxon>
        <taxon>Lactobacillus</taxon>
    </lineage>
</organism>
<gene>
    <name evidence="14" type="ORF">HMPREF9209_1229</name>
</gene>
<evidence type="ECO:0000256" key="1">
    <source>
        <dbReference type="ARBA" id="ARBA00022515"/>
    </source>
</evidence>
<evidence type="ECO:0000256" key="9">
    <source>
        <dbReference type="ARBA" id="ARBA00023125"/>
    </source>
</evidence>
<evidence type="ECO:0000256" key="8">
    <source>
        <dbReference type="ARBA" id="ARBA00022840"/>
    </source>
</evidence>
<dbReference type="CDD" id="cd17929">
    <property type="entry name" value="DEXHc_priA"/>
    <property type="match status" value="1"/>
</dbReference>
<keyword evidence="4" id="KW-0547">Nucleotide-binding</keyword>
<sequence length="309" mass="34893">MTKTKAEYQQILKGLRKTAKKQQVLLDNIVKNYHEYPKLGSKIVSALDVSSSVLRAAVKKGWLVKKEQEMYRDPLKDFEPRKKKIQIKLNSEQTHALNSIGKSIQKRETKTFLLEGITGSGKTEVYLHAISIALEQKRNALMLVPEISLTPQMVKQVKERFGDNVAVLHSGLSEGEKYDEWRRIRRGEAQVVVGARSAIFAPLKNIGLIVIDEEHESSYKQNDTPRYHARDVALLRSKFHKCPVVLGSATPSLASRARAQKGRYELLLLTKRANQKALPKVDLIDLKTVEFAGAQFDLSIPLVDAIKEK</sequence>
<dbReference type="InterPro" id="IPR005259">
    <property type="entry name" value="PriA"/>
</dbReference>
<dbReference type="GO" id="GO:0003677">
    <property type="term" value="F:DNA binding"/>
    <property type="evidence" value="ECO:0007669"/>
    <property type="project" value="UniProtKB-KW"/>
</dbReference>
<reference evidence="14 15" key="1">
    <citation type="submission" date="2009-12" db="EMBL/GenBank/DDBJ databases">
        <title>Genome Sequence of Lactobacillus gasseri 224-1.</title>
        <authorList>
            <person name="Durkin A.S."/>
            <person name="Madupu R."/>
            <person name="Torralba M."/>
            <person name="Methe B."/>
            <person name="Sutton G."/>
            <person name="Strausberg R.L."/>
            <person name="Nelson K.E."/>
        </authorList>
    </citation>
    <scope>NUCLEOTIDE SEQUENCE [LARGE SCALE GENOMIC DNA]</scope>
    <source>
        <strain evidence="14 15">224-1</strain>
    </source>
</reference>
<evidence type="ECO:0000313" key="14">
    <source>
        <dbReference type="EMBL" id="EFB63420.1"/>
    </source>
</evidence>
<keyword evidence="6" id="KW-0347">Helicase</keyword>
<accession>D1YG34</accession>
<dbReference type="GO" id="GO:0006302">
    <property type="term" value="P:double-strand break repair"/>
    <property type="evidence" value="ECO:0007669"/>
    <property type="project" value="InterPro"/>
</dbReference>
<dbReference type="Pfam" id="PF04851">
    <property type="entry name" value="ResIII"/>
    <property type="match status" value="1"/>
</dbReference>
<dbReference type="PROSITE" id="PS51192">
    <property type="entry name" value="HELICASE_ATP_BIND_1"/>
    <property type="match status" value="1"/>
</dbReference>
<keyword evidence="3" id="KW-0479">Metal-binding</keyword>
<evidence type="ECO:0000256" key="3">
    <source>
        <dbReference type="ARBA" id="ARBA00022723"/>
    </source>
</evidence>
<keyword evidence="5" id="KW-0378">Hydrolase</keyword>
<keyword evidence="9" id="KW-0238">DNA-binding</keyword>
<evidence type="ECO:0000256" key="11">
    <source>
        <dbReference type="ARBA" id="ARBA00034808"/>
    </source>
</evidence>
<feature type="domain" description="Helicase ATP-binding" evidence="13">
    <location>
        <begin position="103"/>
        <end position="269"/>
    </location>
</feature>
<keyword evidence="8" id="KW-0067">ATP-binding</keyword>
<evidence type="ECO:0000256" key="12">
    <source>
        <dbReference type="ARBA" id="ARBA00048988"/>
    </source>
</evidence>
<dbReference type="InterPro" id="IPR027417">
    <property type="entry name" value="P-loop_NTPase"/>
</dbReference>
<evidence type="ECO:0000256" key="2">
    <source>
        <dbReference type="ARBA" id="ARBA00022705"/>
    </source>
</evidence>
<keyword evidence="1" id="KW-0639">Primosome</keyword>
<dbReference type="Proteomes" id="UP000003684">
    <property type="component" value="Unassembled WGS sequence"/>
</dbReference>
<keyword evidence="10" id="KW-0413">Isomerase</keyword>
<dbReference type="Gene3D" id="3.40.50.300">
    <property type="entry name" value="P-loop containing nucleotide triphosphate hydrolases"/>
    <property type="match status" value="1"/>
</dbReference>
<evidence type="ECO:0000256" key="6">
    <source>
        <dbReference type="ARBA" id="ARBA00022806"/>
    </source>
</evidence>
<dbReference type="PANTHER" id="PTHR30580">
    <property type="entry name" value="PRIMOSOMAL PROTEIN N"/>
    <property type="match status" value="1"/>
</dbReference>
<keyword evidence="7" id="KW-0862">Zinc</keyword>
<proteinExistence type="predicted"/>
<dbReference type="GO" id="GO:0046872">
    <property type="term" value="F:metal ion binding"/>
    <property type="evidence" value="ECO:0007669"/>
    <property type="project" value="UniProtKB-KW"/>
</dbReference>
<dbReference type="GO" id="GO:0006269">
    <property type="term" value="P:DNA replication, synthesis of primer"/>
    <property type="evidence" value="ECO:0007669"/>
    <property type="project" value="UniProtKB-KW"/>
</dbReference>
<evidence type="ECO:0000313" key="15">
    <source>
        <dbReference type="Proteomes" id="UP000003684"/>
    </source>
</evidence>